<reference evidence="4 5" key="1">
    <citation type="journal article" date="2019" name="Int. J. Syst. Evol. Microbiol.">
        <title>The Global Catalogue of Microorganisms (GCM) 10K type strain sequencing project: providing services to taxonomists for standard genome sequencing and annotation.</title>
        <authorList>
            <consortium name="The Broad Institute Genomics Platform"/>
            <consortium name="The Broad Institute Genome Sequencing Center for Infectious Disease"/>
            <person name="Wu L."/>
            <person name="Ma J."/>
        </authorList>
    </citation>
    <scope>NUCLEOTIDE SEQUENCE [LARGE SCALE GENOMIC DNA]</scope>
    <source>
        <strain evidence="4 5">CGMCC 1.10390</strain>
    </source>
</reference>
<sequence>MIALKIRAWRTLAKLDAALHVSSLFSDTRDAVLMYHAVGEPEAYGNVSVERFRADLRYLTDRYEVVDLDTLVETTADEKRVAITFDDAFENVHEHALPVLREFSVPATVYAVADFVGTNQGYNDCSIMSADQLHELVGEPLVTVGNHTHTHPHLAEVDDETELREEIRGAQESLENLLGVSVDRFSYPYGSYDERTPRVVAETHDTAVTTVPRLCEDSVNEYLVPRITAHNPVSHVRWELTDLGDRVRGLIT</sequence>
<keyword evidence="4" id="KW-0378">Hydrolase</keyword>
<dbReference type="PANTHER" id="PTHR34216:SF3">
    <property type="entry name" value="POLY-BETA-1,6-N-ACETYL-D-GLUCOSAMINE N-DEACETYLASE"/>
    <property type="match status" value="1"/>
</dbReference>
<comment type="subcellular location">
    <subcellularLocation>
        <location evidence="1">Secreted</location>
    </subcellularLocation>
</comment>
<dbReference type="RefSeq" id="WP_256398396.1">
    <property type="nucleotide sequence ID" value="NZ_JANHJR010000001.1"/>
</dbReference>
<name>A0ABD6DIE7_9EURY</name>
<dbReference type="GO" id="GO:0005576">
    <property type="term" value="C:extracellular region"/>
    <property type="evidence" value="ECO:0007669"/>
    <property type="project" value="UniProtKB-SubCell"/>
</dbReference>
<dbReference type="EMBL" id="JBHUDO010000002">
    <property type="protein sequence ID" value="MFD1646080.1"/>
    <property type="molecule type" value="Genomic_DNA"/>
</dbReference>
<dbReference type="Proteomes" id="UP001597034">
    <property type="component" value="Unassembled WGS sequence"/>
</dbReference>
<dbReference type="EC" id="3.-.-.-" evidence="4"/>
<protein>
    <submittedName>
        <fullName evidence="4">Polysaccharide deacetylase family protein</fullName>
        <ecNumber evidence="4">3.-.-.-</ecNumber>
    </submittedName>
</protein>
<dbReference type="SUPFAM" id="SSF88713">
    <property type="entry name" value="Glycoside hydrolase/deacetylase"/>
    <property type="match status" value="1"/>
</dbReference>
<proteinExistence type="predicted"/>
<dbReference type="Pfam" id="PF01522">
    <property type="entry name" value="Polysacc_deac_1"/>
    <property type="match status" value="1"/>
</dbReference>
<dbReference type="CDD" id="cd10918">
    <property type="entry name" value="CE4_NodB_like_5s_6s"/>
    <property type="match status" value="1"/>
</dbReference>
<evidence type="ECO:0000313" key="4">
    <source>
        <dbReference type="EMBL" id="MFD1646080.1"/>
    </source>
</evidence>
<dbReference type="InterPro" id="IPR002509">
    <property type="entry name" value="NODB_dom"/>
</dbReference>
<keyword evidence="5" id="KW-1185">Reference proteome</keyword>
<dbReference type="InterPro" id="IPR051398">
    <property type="entry name" value="Polysacch_Deacetylase"/>
</dbReference>
<dbReference type="InterPro" id="IPR011330">
    <property type="entry name" value="Glyco_hydro/deAcase_b/a-brl"/>
</dbReference>
<dbReference type="PROSITE" id="PS51677">
    <property type="entry name" value="NODB"/>
    <property type="match status" value="1"/>
</dbReference>
<dbReference type="PANTHER" id="PTHR34216">
    <property type="match status" value="1"/>
</dbReference>
<gene>
    <name evidence="4" type="ORF">ACFSBL_10340</name>
</gene>
<evidence type="ECO:0000313" key="5">
    <source>
        <dbReference type="Proteomes" id="UP001597034"/>
    </source>
</evidence>
<evidence type="ECO:0000256" key="2">
    <source>
        <dbReference type="ARBA" id="ARBA00022729"/>
    </source>
</evidence>
<evidence type="ECO:0000259" key="3">
    <source>
        <dbReference type="PROSITE" id="PS51677"/>
    </source>
</evidence>
<organism evidence="4 5">
    <name type="scientific">Haloarchaeobius litoreus</name>
    <dbReference type="NCBI Taxonomy" id="755306"/>
    <lineage>
        <taxon>Archaea</taxon>
        <taxon>Methanobacteriati</taxon>
        <taxon>Methanobacteriota</taxon>
        <taxon>Stenosarchaea group</taxon>
        <taxon>Halobacteria</taxon>
        <taxon>Halobacteriales</taxon>
        <taxon>Halorubellaceae</taxon>
        <taxon>Haloarchaeobius</taxon>
    </lineage>
</organism>
<keyword evidence="2" id="KW-0732">Signal</keyword>
<dbReference type="Gene3D" id="3.20.20.370">
    <property type="entry name" value="Glycoside hydrolase/deacetylase"/>
    <property type="match status" value="1"/>
</dbReference>
<feature type="domain" description="NodB homology" evidence="3">
    <location>
        <begin position="79"/>
        <end position="252"/>
    </location>
</feature>
<dbReference type="GO" id="GO:0016787">
    <property type="term" value="F:hydrolase activity"/>
    <property type="evidence" value="ECO:0007669"/>
    <property type="project" value="UniProtKB-KW"/>
</dbReference>
<accession>A0ABD6DIE7</accession>
<comment type="caution">
    <text evidence="4">The sequence shown here is derived from an EMBL/GenBank/DDBJ whole genome shotgun (WGS) entry which is preliminary data.</text>
</comment>
<evidence type="ECO:0000256" key="1">
    <source>
        <dbReference type="ARBA" id="ARBA00004613"/>
    </source>
</evidence>
<dbReference type="AlphaFoldDB" id="A0ABD6DIE7"/>